<protein>
    <submittedName>
        <fullName evidence="2">Uncharacterized protein</fullName>
    </submittedName>
</protein>
<gene>
    <name evidence="2" type="ORF">QTN47_18350</name>
</gene>
<feature type="signal peptide" evidence="1">
    <location>
        <begin position="1"/>
        <end position="20"/>
    </location>
</feature>
<keyword evidence="1" id="KW-0732">Signal</keyword>
<organism evidence="2 3">
    <name type="scientific">Danxiaibacter flavus</name>
    <dbReference type="NCBI Taxonomy" id="3049108"/>
    <lineage>
        <taxon>Bacteria</taxon>
        <taxon>Pseudomonadati</taxon>
        <taxon>Bacteroidota</taxon>
        <taxon>Chitinophagia</taxon>
        <taxon>Chitinophagales</taxon>
        <taxon>Chitinophagaceae</taxon>
        <taxon>Danxiaibacter</taxon>
    </lineage>
</organism>
<reference evidence="2 3" key="1">
    <citation type="submission" date="2023-07" db="EMBL/GenBank/DDBJ databases">
        <authorList>
            <person name="Lian W.-H."/>
        </authorList>
    </citation>
    <scope>NUCLEOTIDE SEQUENCE [LARGE SCALE GENOMIC DNA]</scope>
    <source>
        <strain evidence="2 3">SYSU DXS3180</strain>
    </source>
</reference>
<evidence type="ECO:0000256" key="1">
    <source>
        <dbReference type="SAM" id="SignalP"/>
    </source>
</evidence>
<dbReference type="EMBL" id="JAULBC010000006">
    <property type="protein sequence ID" value="MEX6689475.1"/>
    <property type="molecule type" value="Genomic_DNA"/>
</dbReference>
<sequence>MKKILMAVVCLLTGYGYLHAQQNTNYVKQPQAIQKGYYGIGNNANKLEQKTPVATLTTNDVSKGYYAISDNKSKLNLVPVVTVGGDKKSSATKGYYAIGDNYKKLTTPGIVVLGKNSMGAEDMLD</sequence>
<dbReference type="Proteomes" id="UP001560573">
    <property type="component" value="Unassembled WGS sequence"/>
</dbReference>
<comment type="caution">
    <text evidence="2">The sequence shown here is derived from an EMBL/GenBank/DDBJ whole genome shotgun (WGS) entry which is preliminary data.</text>
</comment>
<evidence type="ECO:0000313" key="2">
    <source>
        <dbReference type="EMBL" id="MEX6689475.1"/>
    </source>
</evidence>
<feature type="chain" id="PRO_5046869215" evidence="1">
    <location>
        <begin position="21"/>
        <end position="125"/>
    </location>
</feature>
<name>A0ABV3ZIZ8_9BACT</name>
<dbReference type="RefSeq" id="WP_369330882.1">
    <property type="nucleotide sequence ID" value="NZ_JAULBC010000006.1"/>
</dbReference>
<accession>A0ABV3ZIZ8</accession>
<proteinExistence type="predicted"/>
<keyword evidence="3" id="KW-1185">Reference proteome</keyword>
<evidence type="ECO:0000313" key="3">
    <source>
        <dbReference type="Proteomes" id="UP001560573"/>
    </source>
</evidence>